<feature type="non-terminal residue" evidence="6">
    <location>
        <position position="432"/>
    </location>
</feature>
<dbReference type="Gene3D" id="1.20.1250.20">
    <property type="entry name" value="MFS general substrate transporter like domains"/>
    <property type="match status" value="1"/>
</dbReference>
<sequence>FEPSELELQKAKGEEWRHIIIGTLITFFCTVELHIIQLGEWAYMNQIDKEATSSFFGFAASFSKAAGVIFAFVFAFWAQRSGKLKGALLAGRVITLIACFLYICIEFVPGQRRFGLAVCYFLFGIGFSTSPLLRSYIAEMSSEENRSSAYSLTSAATIMSIIVGPIAQLTFKNVSYPGYEILPYIRLHIFSAPVWLALITNVIVILIILFLFVDVPTDYSDDSPKLVLSFSELKLQSRRLKDLKVPWILVALVLFEKCASTLTYASLSVIAGPMMTVIYSFTGEETVTVMAVCQIIVGLLAMSLSLAFIFCKLGKRISTQTLFLISKLIFVVGYILCYPWPGISQPLKVFNASTHTGCNPEEYEWCETEQGTPFLVFTIVMIIVMGLAIPSSTLSLDTIYSKILGNIDQNLMQALFGASENLMMVVGPIYAT</sequence>
<dbReference type="PANTHER" id="PTHR23510">
    <property type="entry name" value="INNER MEMBRANE TRANSPORT PROTEIN YAJR"/>
    <property type="match status" value="1"/>
</dbReference>
<comment type="subcellular location">
    <subcellularLocation>
        <location evidence="1">Membrane</location>
        <topology evidence="1">Multi-pass membrane protein</topology>
    </subcellularLocation>
</comment>
<organism evidence="6 7">
    <name type="scientific">Pristionchus entomophagus</name>
    <dbReference type="NCBI Taxonomy" id="358040"/>
    <lineage>
        <taxon>Eukaryota</taxon>
        <taxon>Metazoa</taxon>
        <taxon>Ecdysozoa</taxon>
        <taxon>Nematoda</taxon>
        <taxon>Chromadorea</taxon>
        <taxon>Rhabditida</taxon>
        <taxon>Rhabditina</taxon>
        <taxon>Diplogasteromorpha</taxon>
        <taxon>Diplogasteroidea</taxon>
        <taxon>Neodiplogasteridae</taxon>
        <taxon>Pristionchus</taxon>
    </lineage>
</organism>
<evidence type="ECO:0008006" key="8">
    <source>
        <dbReference type="Google" id="ProtNLM"/>
    </source>
</evidence>
<feature type="transmembrane region" description="Helical" evidence="5">
    <location>
        <begin position="114"/>
        <end position="137"/>
    </location>
</feature>
<proteinExistence type="predicted"/>
<dbReference type="Pfam" id="PF07690">
    <property type="entry name" value="MFS_1"/>
    <property type="match status" value="1"/>
</dbReference>
<comment type="caution">
    <text evidence="6">The sequence shown here is derived from an EMBL/GenBank/DDBJ whole genome shotgun (WGS) entry which is preliminary data.</text>
</comment>
<dbReference type="InterPro" id="IPR036259">
    <property type="entry name" value="MFS_trans_sf"/>
</dbReference>
<dbReference type="SUPFAM" id="SSF103473">
    <property type="entry name" value="MFS general substrate transporter"/>
    <property type="match status" value="1"/>
</dbReference>
<protein>
    <recommendedName>
        <fullName evidence="8">Membrane transporter</fullName>
    </recommendedName>
</protein>
<name>A0AAV5UN38_9BILA</name>
<dbReference type="AlphaFoldDB" id="A0AAV5UN38"/>
<evidence type="ECO:0000256" key="2">
    <source>
        <dbReference type="ARBA" id="ARBA00022692"/>
    </source>
</evidence>
<dbReference type="InterPro" id="IPR011701">
    <property type="entry name" value="MFS"/>
</dbReference>
<feature type="non-terminal residue" evidence="6">
    <location>
        <position position="1"/>
    </location>
</feature>
<feature type="transmembrane region" description="Helical" evidence="5">
    <location>
        <begin position="19"/>
        <end position="36"/>
    </location>
</feature>
<dbReference type="GO" id="GO:0005765">
    <property type="term" value="C:lysosomal membrane"/>
    <property type="evidence" value="ECO:0007669"/>
    <property type="project" value="TreeGrafter"/>
</dbReference>
<dbReference type="InterPro" id="IPR051068">
    <property type="entry name" value="MFS_Domain-Containing_Protein"/>
</dbReference>
<dbReference type="EMBL" id="BTSX01000006">
    <property type="protein sequence ID" value="GMT07754.1"/>
    <property type="molecule type" value="Genomic_DNA"/>
</dbReference>
<feature type="transmembrane region" description="Helical" evidence="5">
    <location>
        <begin position="287"/>
        <end position="310"/>
    </location>
</feature>
<dbReference type="Proteomes" id="UP001432027">
    <property type="component" value="Unassembled WGS sequence"/>
</dbReference>
<feature type="transmembrane region" description="Helical" evidence="5">
    <location>
        <begin position="89"/>
        <end position="108"/>
    </location>
</feature>
<keyword evidence="2 5" id="KW-0812">Transmembrane</keyword>
<evidence type="ECO:0000313" key="7">
    <source>
        <dbReference type="Proteomes" id="UP001432027"/>
    </source>
</evidence>
<dbReference type="GO" id="GO:0022857">
    <property type="term" value="F:transmembrane transporter activity"/>
    <property type="evidence" value="ECO:0007669"/>
    <property type="project" value="InterPro"/>
</dbReference>
<feature type="transmembrane region" description="Helical" evidence="5">
    <location>
        <begin position="374"/>
        <end position="396"/>
    </location>
</feature>
<evidence type="ECO:0000256" key="4">
    <source>
        <dbReference type="ARBA" id="ARBA00023136"/>
    </source>
</evidence>
<feature type="transmembrane region" description="Helical" evidence="5">
    <location>
        <begin position="56"/>
        <end position="77"/>
    </location>
</feature>
<evidence type="ECO:0000256" key="3">
    <source>
        <dbReference type="ARBA" id="ARBA00022989"/>
    </source>
</evidence>
<reference evidence="6" key="1">
    <citation type="submission" date="2023-10" db="EMBL/GenBank/DDBJ databases">
        <title>Genome assembly of Pristionchus species.</title>
        <authorList>
            <person name="Yoshida K."/>
            <person name="Sommer R.J."/>
        </authorList>
    </citation>
    <scope>NUCLEOTIDE SEQUENCE</scope>
    <source>
        <strain evidence="6">RS0144</strain>
    </source>
</reference>
<feature type="transmembrane region" description="Helical" evidence="5">
    <location>
        <begin position="149"/>
        <end position="167"/>
    </location>
</feature>
<feature type="transmembrane region" description="Helical" evidence="5">
    <location>
        <begin position="322"/>
        <end position="341"/>
    </location>
</feature>
<evidence type="ECO:0000313" key="6">
    <source>
        <dbReference type="EMBL" id="GMT07754.1"/>
    </source>
</evidence>
<feature type="transmembrane region" description="Helical" evidence="5">
    <location>
        <begin position="187"/>
        <end position="213"/>
    </location>
</feature>
<accession>A0AAV5UN38</accession>
<feature type="transmembrane region" description="Helical" evidence="5">
    <location>
        <begin position="245"/>
        <end position="267"/>
    </location>
</feature>
<evidence type="ECO:0000256" key="1">
    <source>
        <dbReference type="ARBA" id="ARBA00004141"/>
    </source>
</evidence>
<evidence type="ECO:0000256" key="5">
    <source>
        <dbReference type="SAM" id="Phobius"/>
    </source>
</evidence>
<keyword evidence="3 5" id="KW-1133">Transmembrane helix</keyword>
<keyword evidence="7" id="KW-1185">Reference proteome</keyword>
<gene>
    <name evidence="6" type="ORF">PENTCL1PPCAC_29928</name>
</gene>
<keyword evidence="4 5" id="KW-0472">Membrane</keyword>
<dbReference type="PANTHER" id="PTHR23510:SF25">
    <property type="entry name" value="MFS DOMAIN-CONTAINING PROTEIN"/>
    <property type="match status" value="1"/>
</dbReference>